<keyword evidence="4" id="KW-0677">Repeat</keyword>
<dbReference type="SMART" id="SM00214">
    <property type="entry name" value="VWC"/>
    <property type="match status" value="4"/>
</dbReference>
<feature type="domain" description="VWFD" evidence="6">
    <location>
        <begin position="332"/>
        <end position="504"/>
    </location>
</feature>
<evidence type="ECO:0000256" key="1">
    <source>
        <dbReference type="ARBA" id="ARBA00004613"/>
    </source>
</evidence>
<organism evidence="7 8">
    <name type="scientific">Aphidius gifuensis</name>
    <name type="common">Parasitoid wasp</name>
    <dbReference type="NCBI Taxonomy" id="684658"/>
    <lineage>
        <taxon>Eukaryota</taxon>
        <taxon>Metazoa</taxon>
        <taxon>Ecdysozoa</taxon>
        <taxon>Arthropoda</taxon>
        <taxon>Hexapoda</taxon>
        <taxon>Insecta</taxon>
        <taxon>Pterygota</taxon>
        <taxon>Neoptera</taxon>
        <taxon>Endopterygota</taxon>
        <taxon>Hymenoptera</taxon>
        <taxon>Apocrita</taxon>
        <taxon>Ichneumonoidea</taxon>
        <taxon>Braconidae</taxon>
        <taxon>Aphidiinae</taxon>
        <taxon>Aphidius</taxon>
    </lineage>
</organism>
<dbReference type="EMBL" id="JACMRX010000004">
    <property type="protein sequence ID" value="KAF7991641.1"/>
    <property type="molecule type" value="Genomic_DNA"/>
</dbReference>
<dbReference type="Pfam" id="PF08742">
    <property type="entry name" value="C8"/>
    <property type="match status" value="1"/>
</dbReference>
<evidence type="ECO:0000256" key="2">
    <source>
        <dbReference type="ARBA" id="ARBA00022525"/>
    </source>
</evidence>
<evidence type="ECO:0000259" key="5">
    <source>
        <dbReference type="PROSITE" id="PS50184"/>
    </source>
</evidence>
<evidence type="ECO:0000256" key="4">
    <source>
        <dbReference type="ARBA" id="ARBA00022737"/>
    </source>
</evidence>
<dbReference type="SMART" id="SM00216">
    <property type="entry name" value="VWD"/>
    <property type="match status" value="1"/>
</dbReference>
<dbReference type="PROSITE" id="PS01208">
    <property type="entry name" value="VWFC_1"/>
    <property type="match status" value="1"/>
</dbReference>
<evidence type="ECO:0000259" key="6">
    <source>
        <dbReference type="PROSITE" id="PS51233"/>
    </source>
</evidence>
<evidence type="ECO:0000256" key="3">
    <source>
        <dbReference type="ARBA" id="ARBA00022729"/>
    </source>
</evidence>
<dbReference type="GO" id="GO:0030513">
    <property type="term" value="P:positive regulation of BMP signaling pathway"/>
    <property type="evidence" value="ECO:0007669"/>
    <property type="project" value="TreeGrafter"/>
</dbReference>
<dbReference type="AlphaFoldDB" id="A0A834XSY7"/>
<name>A0A834XSY7_APHGI</name>
<dbReference type="Pfam" id="PF00094">
    <property type="entry name" value="VWD"/>
    <property type="match status" value="1"/>
</dbReference>
<dbReference type="PROSITE" id="PS50184">
    <property type="entry name" value="VWFC_2"/>
    <property type="match status" value="1"/>
</dbReference>
<dbReference type="InterPro" id="IPR001846">
    <property type="entry name" value="VWF_type-D"/>
</dbReference>
<dbReference type="GO" id="GO:0036122">
    <property type="term" value="F:BMP binding"/>
    <property type="evidence" value="ECO:0007669"/>
    <property type="project" value="TreeGrafter"/>
</dbReference>
<keyword evidence="2" id="KW-0964">Secreted</keyword>
<dbReference type="InterPro" id="IPR014853">
    <property type="entry name" value="VWF/SSPO/ZAN-like_Cys-rich_dom"/>
</dbReference>
<dbReference type="SMART" id="SM00832">
    <property type="entry name" value="C8"/>
    <property type="match status" value="1"/>
</dbReference>
<dbReference type="InterPro" id="IPR052424">
    <property type="entry name" value="Kielin_Chordin-BMP_Reg"/>
</dbReference>
<proteinExistence type="predicted"/>
<dbReference type="SUPFAM" id="SSF57603">
    <property type="entry name" value="FnI-like domain"/>
    <property type="match status" value="4"/>
</dbReference>
<keyword evidence="3" id="KW-0732">Signal</keyword>
<dbReference type="Proteomes" id="UP000639338">
    <property type="component" value="Unassembled WGS sequence"/>
</dbReference>
<reference evidence="7 8" key="1">
    <citation type="submission" date="2020-08" db="EMBL/GenBank/DDBJ databases">
        <title>Aphidius gifuensis genome sequencing and assembly.</title>
        <authorList>
            <person name="Du Z."/>
        </authorList>
    </citation>
    <scope>NUCLEOTIDE SEQUENCE [LARGE SCALE GENOMIC DNA]</scope>
    <source>
        <strain evidence="7">YNYX2018</strain>
        <tissue evidence="7">Adults</tissue>
    </source>
</reference>
<dbReference type="Pfam" id="PF00093">
    <property type="entry name" value="VWC"/>
    <property type="match status" value="1"/>
</dbReference>
<evidence type="ECO:0000313" key="8">
    <source>
        <dbReference type="Proteomes" id="UP000639338"/>
    </source>
</evidence>
<evidence type="ECO:0008006" key="9">
    <source>
        <dbReference type="Google" id="ProtNLM"/>
    </source>
</evidence>
<keyword evidence="8" id="KW-1185">Reference proteome</keyword>
<dbReference type="SMART" id="SM00215">
    <property type="entry name" value="VWC_out"/>
    <property type="match status" value="1"/>
</dbReference>
<dbReference type="PANTHER" id="PTHR46698:SF4">
    <property type="entry name" value="CROSSVEINLESS 2"/>
    <property type="match status" value="1"/>
</dbReference>
<accession>A0A834XSY7</accession>
<evidence type="ECO:0000313" key="7">
    <source>
        <dbReference type="EMBL" id="KAF7991641.1"/>
    </source>
</evidence>
<dbReference type="PROSITE" id="PS51233">
    <property type="entry name" value="VWFD"/>
    <property type="match status" value="1"/>
</dbReference>
<sequence>MTIFQCYGAAEKFINGSPQTCDVDGENFPIPKNLNPDCYSCVCNNGFVECFHKHYCPNVTGCYDLLEVKTDHCRQRCRGCSKNGTDYESGTEWTNKDDPCTVYSCKDGIITESKQYCFTPCSTPLDPPPGQCCPVCHADRSVTTAEDPCVTCKCNGSHLTCSKQACPVSSCPRDKLVNSTNECCPHCTDKRKNYTPAKGACTIHGVEFDNSKTPFLIDDVTRCSCVNGSASCFRETCPALECPIELQTKIPGRRCSQCPIVEQSRASCTSSNKTYEDGQTWKLDSCKTCECKQGQVSCAMQMCPPVPSRCPANTRLEHPKGQCCPRCKEVDGICTVFGDPHYRTFDGKFFTFKGACKYQLVNDCVGNSISIRVTNDARSTKTSSWTKKITLKMKGVKLNLGQKMRIKINGSKVRLPYSMPNFLEINKTDDSVLVKTHLGINILWDGISFIEVTAPTTYRGRLCGLCGNFNSQSSDDFTSRQGRLLTDSNLFGDSWAVGAKKKCSKNKKPINNNKKKCGRKKKKKRIKRLCDRINSEIFEGCHQKINRETYYNACLQDMCKCPTGDCYCQSFVAYAHKCNRYDVQLPHWRSLTECRTIWDSLSTNKQNKTN</sequence>
<dbReference type="OrthoDB" id="6019304at2759"/>
<feature type="domain" description="VWFC" evidence="5">
    <location>
        <begin position="266"/>
        <end position="328"/>
    </location>
</feature>
<dbReference type="InterPro" id="IPR001007">
    <property type="entry name" value="VWF_dom"/>
</dbReference>
<comment type="subcellular location">
    <subcellularLocation>
        <location evidence="1">Secreted</location>
    </subcellularLocation>
</comment>
<gene>
    <name evidence="7" type="ORF">HCN44_010442</name>
</gene>
<dbReference type="Gene3D" id="6.20.200.20">
    <property type="match status" value="5"/>
</dbReference>
<dbReference type="GO" id="GO:0005576">
    <property type="term" value="C:extracellular region"/>
    <property type="evidence" value="ECO:0007669"/>
    <property type="project" value="UniProtKB-SubCell"/>
</dbReference>
<protein>
    <recommendedName>
        <fullName evidence="9">BMP-binding endothelial regulator protein</fullName>
    </recommendedName>
</protein>
<dbReference type="PANTHER" id="PTHR46698">
    <property type="entry name" value="CROSSVEINLESS 2"/>
    <property type="match status" value="1"/>
</dbReference>
<comment type="caution">
    <text evidence="7">The sequence shown here is derived from an EMBL/GenBank/DDBJ whole genome shotgun (WGS) entry which is preliminary data.</text>
</comment>